<dbReference type="InterPro" id="IPR029026">
    <property type="entry name" value="tRNA_m1G_MTases_N"/>
</dbReference>
<comment type="catalytic activity">
    <reaction evidence="7">
        <text>pseudouridine(1915) in 23S rRNA + S-adenosyl-L-methionine = N(3)-methylpseudouridine(1915) in 23S rRNA + S-adenosyl-L-homocysteine + H(+)</text>
        <dbReference type="Rhea" id="RHEA:42752"/>
        <dbReference type="Rhea" id="RHEA-COMP:10221"/>
        <dbReference type="Rhea" id="RHEA-COMP:10222"/>
        <dbReference type="ChEBI" id="CHEBI:15378"/>
        <dbReference type="ChEBI" id="CHEBI:57856"/>
        <dbReference type="ChEBI" id="CHEBI:59789"/>
        <dbReference type="ChEBI" id="CHEBI:65314"/>
        <dbReference type="ChEBI" id="CHEBI:74486"/>
        <dbReference type="EC" id="2.1.1.177"/>
    </reaction>
</comment>
<dbReference type="NCBIfam" id="NF000986">
    <property type="entry name" value="PRK00103.1-4"/>
    <property type="match status" value="1"/>
</dbReference>
<gene>
    <name evidence="7" type="primary">rlmH</name>
    <name evidence="8" type="ORF">M972_113114</name>
</gene>
<dbReference type="Proteomes" id="UP000223596">
    <property type="component" value="Unassembled WGS sequence"/>
</dbReference>
<feature type="binding site" evidence="7">
    <location>
        <position position="76"/>
    </location>
    <ligand>
        <name>S-adenosyl-L-methionine</name>
        <dbReference type="ChEBI" id="CHEBI:59789"/>
    </ligand>
</feature>
<dbReference type="AlphaFoldDB" id="A0AB36TK76"/>
<dbReference type="NCBIfam" id="NF000985">
    <property type="entry name" value="PRK00103.1-3"/>
    <property type="match status" value="1"/>
</dbReference>
<comment type="function">
    <text evidence="7">Specifically methylates the pseudouridine at position 1915 (m3Psi1915) in 23S rRNA.</text>
</comment>
<dbReference type="Gene3D" id="3.40.1280.10">
    <property type="match status" value="1"/>
</dbReference>
<evidence type="ECO:0000313" key="8">
    <source>
        <dbReference type="EMBL" id="PFH04284.1"/>
    </source>
</evidence>
<dbReference type="SUPFAM" id="SSF75217">
    <property type="entry name" value="alpha/beta knot"/>
    <property type="match status" value="1"/>
</dbReference>
<feature type="binding site" evidence="7">
    <location>
        <position position="108"/>
    </location>
    <ligand>
        <name>S-adenosyl-L-methionine</name>
        <dbReference type="ChEBI" id="CHEBI:59789"/>
    </ligand>
</feature>
<name>A0AB36TK76_ACETH</name>
<dbReference type="NCBIfam" id="TIGR00246">
    <property type="entry name" value="tRNA_RlmH_YbeA"/>
    <property type="match status" value="1"/>
</dbReference>
<dbReference type="PANTHER" id="PTHR33603">
    <property type="entry name" value="METHYLTRANSFERASE"/>
    <property type="match status" value="1"/>
</dbReference>
<dbReference type="PIRSF" id="PIRSF004505">
    <property type="entry name" value="MT_bac"/>
    <property type="match status" value="1"/>
</dbReference>
<keyword evidence="3 7" id="KW-0489">Methyltransferase</keyword>
<evidence type="ECO:0000256" key="1">
    <source>
        <dbReference type="ARBA" id="ARBA00022490"/>
    </source>
</evidence>
<keyword evidence="4 7" id="KW-0808">Transferase</keyword>
<comment type="caution">
    <text evidence="8">The sequence shown here is derived from an EMBL/GenBank/DDBJ whole genome shotgun (WGS) entry which is preliminary data.</text>
</comment>
<dbReference type="RefSeq" id="WP_003518135.1">
    <property type="nucleotide sequence ID" value="NZ_CP013828.1"/>
</dbReference>
<comment type="subcellular location">
    <subcellularLocation>
        <location evidence="7">Cytoplasm</location>
    </subcellularLocation>
</comment>
<evidence type="ECO:0000256" key="5">
    <source>
        <dbReference type="ARBA" id="ARBA00022691"/>
    </source>
</evidence>
<reference evidence="8 9" key="1">
    <citation type="submission" date="2017-09" db="EMBL/GenBank/DDBJ databases">
        <title>Evaluation of Pacific Biosciences Sequencing Technology to Finishing C. thermocellum Genome Sequences.</title>
        <authorList>
            <person name="Brown S."/>
        </authorList>
    </citation>
    <scope>NUCLEOTIDE SEQUENCE [LARGE SCALE GENOMIC DNA]</scope>
    <source>
        <strain evidence="8 9">AD2</strain>
    </source>
</reference>
<evidence type="ECO:0000256" key="3">
    <source>
        <dbReference type="ARBA" id="ARBA00022603"/>
    </source>
</evidence>
<sequence length="159" mass="18300">MRITIIAVGKIKEKYLKEGINEYSKRLSRYCKLEIIEVEDEHAPDNLSSLEEQQVKKREAERVVKRLKEGTLLVVLDVRGSKMSSEELARKLESFFISGKSHVTFVIGGSLGIDKELLNMADFSLSLSDMTFPHQLTRLILLEQLYRSFKIINGEPYHK</sequence>
<dbReference type="InterPro" id="IPR029028">
    <property type="entry name" value="Alpha/beta_knot_MTases"/>
</dbReference>
<comment type="subunit">
    <text evidence="7">Homodimer.</text>
</comment>
<evidence type="ECO:0000256" key="6">
    <source>
        <dbReference type="ARBA" id="ARBA00038303"/>
    </source>
</evidence>
<dbReference type="HAMAP" id="MF_00658">
    <property type="entry name" value="23SrRNA_methyltr_H"/>
    <property type="match status" value="1"/>
</dbReference>
<keyword evidence="5 7" id="KW-0949">S-adenosyl-L-methionine</keyword>
<keyword evidence="2 7" id="KW-0698">rRNA processing</keyword>
<dbReference type="GO" id="GO:0070038">
    <property type="term" value="F:rRNA (pseudouridine-N3-)-methyltransferase activity"/>
    <property type="evidence" value="ECO:0007669"/>
    <property type="project" value="UniProtKB-UniRule"/>
</dbReference>
<dbReference type="GO" id="GO:0005737">
    <property type="term" value="C:cytoplasm"/>
    <property type="evidence" value="ECO:0007669"/>
    <property type="project" value="UniProtKB-SubCell"/>
</dbReference>
<dbReference type="InterPro" id="IPR003742">
    <property type="entry name" value="RlmH-like"/>
</dbReference>
<feature type="binding site" evidence="7">
    <location>
        <begin position="127"/>
        <end position="132"/>
    </location>
    <ligand>
        <name>S-adenosyl-L-methionine</name>
        <dbReference type="ChEBI" id="CHEBI:59789"/>
    </ligand>
</feature>
<accession>A0AB36TK76</accession>
<evidence type="ECO:0000256" key="4">
    <source>
        <dbReference type="ARBA" id="ARBA00022679"/>
    </source>
</evidence>
<organism evidence="8 9">
    <name type="scientific">Acetivibrio thermocellus AD2</name>
    <dbReference type="NCBI Taxonomy" id="1138384"/>
    <lineage>
        <taxon>Bacteria</taxon>
        <taxon>Bacillati</taxon>
        <taxon>Bacillota</taxon>
        <taxon>Clostridia</taxon>
        <taxon>Eubacteriales</taxon>
        <taxon>Oscillospiraceae</taxon>
        <taxon>Acetivibrio</taxon>
    </lineage>
</organism>
<comment type="similarity">
    <text evidence="6 7">Belongs to the RNA methyltransferase RlmH family.</text>
</comment>
<dbReference type="Pfam" id="PF02590">
    <property type="entry name" value="SPOUT_MTase"/>
    <property type="match status" value="1"/>
</dbReference>
<dbReference type="CDD" id="cd18081">
    <property type="entry name" value="RlmH-like"/>
    <property type="match status" value="1"/>
</dbReference>
<proteinExistence type="inferred from homology"/>
<dbReference type="EC" id="2.1.1.177" evidence="7"/>
<evidence type="ECO:0000256" key="2">
    <source>
        <dbReference type="ARBA" id="ARBA00022552"/>
    </source>
</evidence>
<protein>
    <recommendedName>
        <fullName evidence="7">Ribosomal RNA large subunit methyltransferase H</fullName>
        <ecNumber evidence="7">2.1.1.177</ecNumber>
    </recommendedName>
    <alternativeName>
        <fullName evidence="7">23S rRNA (pseudouridine1915-N3)-methyltransferase</fullName>
    </alternativeName>
    <alternativeName>
        <fullName evidence="7">23S rRNA m3Psi1915 methyltransferase</fullName>
    </alternativeName>
    <alternativeName>
        <fullName evidence="7">rRNA (pseudouridine-N3-)-methyltransferase RlmH</fullName>
    </alternativeName>
</protein>
<dbReference type="EMBL" id="PDBW01000001">
    <property type="protein sequence ID" value="PFH04284.1"/>
    <property type="molecule type" value="Genomic_DNA"/>
</dbReference>
<evidence type="ECO:0000256" key="7">
    <source>
        <dbReference type="HAMAP-Rule" id="MF_00658"/>
    </source>
</evidence>
<keyword evidence="1 7" id="KW-0963">Cytoplasm</keyword>
<dbReference type="PANTHER" id="PTHR33603:SF1">
    <property type="entry name" value="RIBOSOMAL RNA LARGE SUBUNIT METHYLTRANSFERASE H"/>
    <property type="match status" value="1"/>
</dbReference>
<evidence type="ECO:0000313" key="9">
    <source>
        <dbReference type="Proteomes" id="UP000223596"/>
    </source>
</evidence>